<accession>A0AAW5UEP8</accession>
<proteinExistence type="predicted"/>
<dbReference type="Proteomes" id="UP001208620">
    <property type="component" value="Unassembled WGS sequence"/>
</dbReference>
<evidence type="ECO:0000313" key="2">
    <source>
        <dbReference type="Proteomes" id="UP001208620"/>
    </source>
</evidence>
<dbReference type="InterPro" id="IPR012547">
    <property type="entry name" value="PDDEXK_9"/>
</dbReference>
<protein>
    <submittedName>
        <fullName evidence="1">PD-(D/E)XK nuclease domain-containing protein</fullName>
    </submittedName>
</protein>
<dbReference type="EMBL" id="JAPDVD010000001">
    <property type="protein sequence ID" value="MCW4138297.1"/>
    <property type="molecule type" value="Genomic_DNA"/>
</dbReference>
<organism evidence="1 2">
    <name type="scientific">Segatella copri</name>
    <dbReference type="NCBI Taxonomy" id="165179"/>
    <lineage>
        <taxon>Bacteria</taxon>
        <taxon>Pseudomonadati</taxon>
        <taxon>Bacteroidota</taxon>
        <taxon>Bacteroidia</taxon>
        <taxon>Bacteroidales</taxon>
        <taxon>Prevotellaceae</taxon>
        <taxon>Segatella</taxon>
    </lineage>
</organism>
<dbReference type="AlphaFoldDB" id="A0AAW5UEP8"/>
<reference evidence="1" key="1">
    <citation type="submission" date="2022-11" db="EMBL/GenBank/DDBJ databases">
        <title>Genomic repertoires linked with pathogenic potency of arthritogenic Prevotella copri isolated from the gut of rheumatoid arthritis patients.</title>
        <authorList>
            <person name="Nii T."/>
            <person name="Maeda Y."/>
            <person name="Motooka D."/>
            <person name="Naito M."/>
            <person name="Matsumoto Y."/>
            <person name="Ogawa T."/>
            <person name="Oguro-Igashira E."/>
            <person name="Kishikawa T."/>
            <person name="Yamashita M."/>
            <person name="Koizumi S."/>
            <person name="Kurakawa T."/>
            <person name="Okumura R."/>
            <person name="Kayama H."/>
            <person name="Murakami M."/>
            <person name="Sakaguchi T."/>
            <person name="Das B."/>
            <person name="Nakamura S."/>
            <person name="Okada Y."/>
            <person name="Kumanogoh A."/>
            <person name="Takeda K."/>
        </authorList>
    </citation>
    <scope>NUCLEOTIDE SEQUENCE</scope>
    <source>
        <strain evidence="1">H105_2-2</strain>
    </source>
</reference>
<evidence type="ECO:0000313" key="1">
    <source>
        <dbReference type="EMBL" id="MCW4138297.1"/>
    </source>
</evidence>
<comment type="caution">
    <text evidence="1">The sequence shown here is derived from an EMBL/GenBank/DDBJ whole genome shotgun (WGS) entry which is preliminary data.</text>
</comment>
<dbReference type="RefSeq" id="WP_264949164.1">
    <property type="nucleotide sequence ID" value="NZ_JAPDVB010000001.1"/>
</dbReference>
<gene>
    <name evidence="1" type="ORF">ONT01_11060</name>
</gene>
<name>A0AAW5UEP8_9BACT</name>
<dbReference type="Pfam" id="PF08011">
    <property type="entry name" value="PDDEXK_9"/>
    <property type="match status" value="1"/>
</dbReference>
<sequence length="82" mass="9314">MALIPDKIHYPEIAHSYLLELKYLKPSASDGDVEEAYKQAVKQLAQYAKDARLPQMMNGTQIHQVAVVYRGSDLVRIREVTV</sequence>